<organism evidence="1 2">
    <name type="scientific">Arenibacter palladensis</name>
    <dbReference type="NCBI Taxonomy" id="237373"/>
    <lineage>
        <taxon>Bacteria</taxon>
        <taxon>Pseudomonadati</taxon>
        <taxon>Bacteroidota</taxon>
        <taxon>Flavobacteriia</taxon>
        <taxon>Flavobacteriales</taxon>
        <taxon>Flavobacteriaceae</taxon>
        <taxon>Arenibacter</taxon>
    </lineage>
</organism>
<sequence>MGLERSTFFILPDSYRLRKRVAKASQGLVPPPFLITFQIDNELGAK</sequence>
<evidence type="ECO:0000313" key="1">
    <source>
        <dbReference type="EMBL" id="SHG08422.1"/>
    </source>
</evidence>
<name>A0A1M5GY64_9FLAO</name>
<dbReference type="EMBL" id="FQUX01000012">
    <property type="protein sequence ID" value="SHG08422.1"/>
    <property type="molecule type" value="Genomic_DNA"/>
</dbReference>
<gene>
    <name evidence="1" type="ORF">SAMN03080594_11264</name>
</gene>
<evidence type="ECO:0000313" key="2">
    <source>
        <dbReference type="Proteomes" id="UP000184406"/>
    </source>
</evidence>
<keyword evidence="2" id="KW-1185">Reference proteome</keyword>
<accession>A0A1M5GY64</accession>
<protein>
    <submittedName>
        <fullName evidence="1">Uncharacterized protein</fullName>
    </submittedName>
</protein>
<reference evidence="2" key="1">
    <citation type="submission" date="2016-11" db="EMBL/GenBank/DDBJ databases">
        <authorList>
            <person name="Varghese N."/>
            <person name="Submissions S."/>
        </authorList>
    </citation>
    <scope>NUCLEOTIDE SEQUENCE [LARGE SCALE GENOMIC DNA]</scope>
    <source>
        <strain evidence="2">DSM 17539</strain>
    </source>
</reference>
<proteinExistence type="predicted"/>
<dbReference type="AlphaFoldDB" id="A0A1M5GY64"/>
<dbReference type="Proteomes" id="UP000184406">
    <property type="component" value="Unassembled WGS sequence"/>
</dbReference>